<feature type="coiled-coil region" evidence="12">
    <location>
        <begin position="580"/>
        <end position="607"/>
    </location>
</feature>
<dbReference type="Pfam" id="PF01411">
    <property type="entry name" value="tRNA-synt_2c"/>
    <property type="match status" value="1"/>
</dbReference>
<dbReference type="InterPro" id="IPR023033">
    <property type="entry name" value="Ala_tRNA_ligase_euk/bac"/>
</dbReference>
<dbReference type="SUPFAM" id="SSF55186">
    <property type="entry name" value="ThrRS/AlaRS common domain"/>
    <property type="match status" value="1"/>
</dbReference>
<dbReference type="InterPro" id="IPR050058">
    <property type="entry name" value="Ala-tRNA_ligase"/>
</dbReference>
<dbReference type="Gene3D" id="3.30.980.10">
    <property type="entry name" value="Threonyl-trna Synthetase, Chain A, domain 2"/>
    <property type="match status" value="1"/>
</dbReference>
<keyword evidence="7 11" id="KW-0067">ATP-binding</keyword>
<keyword evidence="12" id="KW-0175">Coiled coil</keyword>
<accession>A0A5C0UHE8</accession>
<keyword evidence="2 11" id="KW-0820">tRNA-binding</keyword>
<reference evidence="14 15" key="1">
    <citation type="submission" date="2019-08" db="EMBL/GenBank/DDBJ databases">
        <title>Highly reduced genomes of protist endosymbionts show evolutionary convergence.</title>
        <authorList>
            <person name="George E."/>
            <person name="Husnik F."/>
            <person name="Tashyreva D."/>
            <person name="Prokopchuk G."/>
            <person name="Horak A."/>
            <person name="Kwong W.K."/>
            <person name="Lukes J."/>
            <person name="Keeling P.J."/>
        </authorList>
    </citation>
    <scope>NUCLEOTIDE SEQUENCE [LARGE SCALE GENOMIC DNA]</scope>
    <source>
        <strain evidence="14">1604HC</strain>
    </source>
</reference>
<dbReference type="InterPro" id="IPR018164">
    <property type="entry name" value="Ala-tRNA-synth_IIc_N"/>
</dbReference>
<dbReference type="GO" id="GO:0005524">
    <property type="term" value="F:ATP binding"/>
    <property type="evidence" value="ECO:0007669"/>
    <property type="project" value="UniProtKB-UniRule"/>
</dbReference>
<dbReference type="PRINTS" id="PR00980">
    <property type="entry name" value="TRNASYNTHALA"/>
</dbReference>
<dbReference type="GO" id="GO:0004813">
    <property type="term" value="F:alanine-tRNA ligase activity"/>
    <property type="evidence" value="ECO:0007669"/>
    <property type="project" value="UniProtKB-UniRule"/>
</dbReference>
<dbReference type="InterPro" id="IPR009000">
    <property type="entry name" value="Transl_B-barrel_sf"/>
</dbReference>
<dbReference type="GO" id="GO:0000049">
    <property type="term" value="F:tRNA binding"/>
    <property type="evidence" value="ECO:0007669"/>
    <property type="project" value="UniProtKB-KW"/>
</dbReference>
<evidence type="ECO:0000256" key="8">
    <source>
        <dbReference type="ARBA" id="ARBA00022884"/>
    </source>
</evidence>
<dbReference type="Gene3D" id="2.40.30.130">
    <property type="match status" value="1"/>
</dbReference>
<dbReference type="OrthoDB" id="9803884at2"/>
<dbReference type="RefSeq" id="WP_148972302.1">
    <property type="nucleotide sequence ID" value="NZ_CP043314.1"/>
</dbReference>
<dbReference type="HAMAP" id="MF_00036_B">
    <property type="entry name" value="Ala_tRNA_synth_B"/>
    <property type="match status" value="1"/>
</dbReference>
<dbReference type="InterPro" id="IPR018163">
    <property type="entry name" value="Thr/Ala-tRNA-synth_IIc_edit"/>
</dbReference>
<evidence type="ECO:0000256" key="7">
    <source>
        <dbReference type="ARBA" id="ARBA00022840"/>
    </source>
</evidence>
<dbReference type="CDD" id="cd00673">
    <property type="entry name" value="AlaRS_core"/>
    <property type="match status" value="1"/>
</dbReference>
<keyword evidence="9 11" id="KW-0648">Protein biosynthesis</keyword>
<dbReference type="FunFam" id="3.30.980.10:FF:000004">
    <property type="entry name" value="Alanine--tRNA ligase, cytoplasmic"/>
    <property type="match status" value="1"/>
</dbReference>
<keyword evidence="3 11" id="KW-0436">Ligase</keyword>
<dbReference type="SUPFAM" id="SSF55681">
    <property type="entry name" value="Class II aaRS and biotin synthetases"/>
    <property type="match status" value="1"/>
</dbReference>
<proteinExistence type="inferred from homology"/>
<comment type="subcellular location">
    <subcellularLocation>
        <location evidence="11">Cytoplasm</location>
    </subcellularLocation>
</comment>
<evidence type="ECO:0000256" key="10">
    <source>
        <dbReference type="ARBA" id="ARBA00023146"/>
    </source>
</evidence>
<dbReference type="GO" id="GO:0005829">
    <property type="term" value="C:cytosol"/>
    <property type="evidence" value="ECO:0007669"/>
    <property type="project" value="TreeGrafter"/>
</dbReference>
<evidence type="ECO:0000256" key="12">
    <source>
        <dbReference type="SAM" id="Coils"/>
    </source>
</evidence>
<name>A0A5C0UHE8_9PROT</name>
<keyword evidence="15" id="KW-1185">Reference proteome</keyword>
<dbReference type="Pfam" id="PF07973">
    <property type="entry name" value="tRNA_SAD"/>
    <property type="match status" value="1"/>
</dbReference>
<evidence type="ECO:0000313" key="15">
    <source>
        <dbReference type="Proteomes" id="UP000324924"/>
    </source>
</evidence>
<keyword evidence="8 11" id="KW-0694">RNA-binding</keyword>
<protein>
    <recommendedName>
        <fullName evidence="11">Alanine--tRNA ligase</fullName>
        <ecNumber evidence="11">6.1.1.7</ecNumber>
    </recommendedName>
    <alternativeName>
        <fullName evidence="11">Alanyl-tRNA synthetase</fullName>
        <shortName evidence="11">AlaRS</shortName>
    </alternativeName>
</protein>
<dbReference type="EC" id="6.1.1.7" evidence="11"/>
<feature type="binding site" evidence="11">
    <location>
        <position position="643"/>
    </location>
    <ligand>
        <name>Zn(2+)</name>
        <dbReference type="ChEBI" id="CHEBI:29105"/>
    </ligand>
</feature>
<dbReference type="PANTHER" id="PTHR11777:SF9">
    <property type="entry name" value="ALANINE--TRNA LIGASE, CYTOPLASMIC"/>
    <property type="match status" value="1"/>
</dbReference>
<dbReference type="SMART" id="SM00863">
    <property type="entry name" value="tRNA_SAD"/>
    <property type="match status" value="1"/>
</dbReference>
<evidence type="ECO:0000256" key="11">
    <source>
        <dbReference type="HAMAP-Rule" id="MF_00036"/>
    </source>
</evidence>
<dbReference type="GO" id="GO:0002161">
    <property type="term" value="F:aminoacyl-tRNA deacylase activity"/>
    <property type="evidence" value="ECO:0007669"/>
    <property type="project" value="TreeGrafter"/>
</dbReference>
<evidence type="ECO:0000256" key="3">
    <source>
        <dbReference type="ARBA" id="ARBA00022598"/>
    </source>
</evidence>
<dbReference type="KEGG" id="nabu:FZC36_01910"/>
<evidence type="ECO:0000256" key="1">
    <source>
        <dbReference type="ARBA" id="ARBA00008226"/>
    </source>
</evidence>
<dbReference type="InterPro" id="IPR018165">
    <property type="entry name" value="Ala-tRNA-synth_IIc_core"/>
</dbReference>
<dbReference type="GO" id="GO:0006419">
    <property type="term" value="P:alanyl-tRNA aminoacylation"/>
    <property type="evidence" value="ECO:0007669"/>
    <property type="project" value="UniProtKB-UniRule"/>
</dbReference>
<dbReference type="InterPro" id="IPR002318">
    <property type="entry name" value="Ala-tRNA-lgiase_IIc"/>
</dbReference>
<dbReference type="AlphaFoldDB" id="A0A5C0UHE8"/>
<comment type="function">
    <text evidence="11">Catalyzes the attachment of alanine to tRNA(Ala) in a two-step reaction: alanine is first activated by ATP to form Ala-AMP and then transferred to the acceptor end of tRNA(Ala). Also edits incorrectly charged Ser-tRNA(Ala) and Gly-tRNA(Ala) via its editing domain.</text>
</comment>
<dbReference type="Gene3D" id="3.30.930.10">
    <property type="entry name" value="Bira Bifunctional Protein, Domain 2"/>
    <property type="match status" value="1"/>
</dbReference>
<dbReference type="SUPFAM" id="SSF101353">
    <property type="entry name" value="Putative anticodon-binding domain of alanyl-tRNA synthetase (AlaRS)"/>
    <property type="match status" value="1"/>
</dbReference>
<comment type="cofactor">
    <cofactor evidence="11">
        <name>Zn(2+)</name>
        <dbReference type="ChEBI" id="CHEBI:29105"/>
    </cofactor>
    <text evidence="11">Binds 1 zinc ion per subunit.</text>
</comment>
<comment type="catalytic activity">
    <reaction evidence="11">
        <text>tRNA(Ala) + L-alanine + ATP = L-alanyl-tRNA(Ala) + AMP + diphosphate</text>
        <dbReference type="Rhea" id="RHEA:12540"/>
        <dbReference type="Rhea" id="RHEA-COMP:9657"/>
        <dbReference type="Rhea" id="RHEA-COMP:9923"/>
        <dbReference type="ChEBI" id="CHEBI:30616"/>
        <dbReference type="ChEBI" id="CHEBI:33019"/>
        <dbReference type="ChEBI" id="CHEBI:57972"/>
        <dbReference type="ChEBI" id="CHEBI:78442"/>
        <dbReference type="ChEBI" id="CHEBI:78497"/>
        <dbReference type="ChEBI" id="CHEBI:456215"/>
        <dbReference type="EC" id="6.1.1.7"/>
    </reaction>
</comment>
<keyword evidence="4 11" id="KW-0479">Metal-binding</keyword>
<evidence type="ECO:0000256" key="2">
    <source>
        <dbReference type="ARBA" id="ARBA00022555"/>
    </source>
</evidence>
<dbReference type="Proteomes" id="UP000324924">
    <property type="component" value="Chromosome"/>
</dbReference>
<feature type="binding site" evidence="11">
    <location>
        <position position="647"/>
    </location>
    <ligand>
        <name>Zn(2+)</name>
        <dbReference type="ChEBI" id="CHEBI:29105"/>
    </ligand>
</feature>
<dbReference type="SUPFAM" id="SSF50447">
    <property type="entry name" value="Translation proteins"/>
    <property type="match status" value="1"/>
</dbReference>
<keyword evidence="6 11" id="KW-0862">Zinc</keyword>
<dbReference type="PANTHER" id="PTHR11777">
    <property type="entry name" value="ALANYL-TRNA SYNTHETASE"/>
    <property type="match status" value="1"/>
</dbReference>
<dbReference type="EMBL" id="CP043314">
    <property type="protein sequence ID" value="QEK39179.1"/>
    <property type="molecule type" value="Genomic_DNA"/>
</dbReference>
<feature type="binding site" evidence="11">
    <location>
        <position position="546"/>
    </location>
    <ligand>
        <name>Zn(2+)</name>
        <dbReference type="ChEBI" id="CHEBI:29105"/>
    </ligand>
</feature>
<dbReference type="GO" id="GO:0008270">
    <property type="term" value="F:zinc ion binding"/>
    <property type="evidence" value="ECO:0007669"/>
    <property type="project" value="UniProtKB-UniRule"/>
</dbReference>
<dbReference type="InterPro" id="IPR018162">
    <property type="entry name" value="Ala-tRNA-ligase_IIc_anticod-bd"/>
</dbReference>
<keyword evidence="5 11" id="KW-0547">Nucleotide-binding</keyword>
<evidence type="ECO:0000313" key="14">
    <source>
        <dbReference type="EMBL" id="QEK39179.1"/>
    </source>
</evidence>
<dbReference type="NCBIfam" id="TIGR00344">
    <property type="entry name" value="alaS"/>
    <property type="match status" value="1"/>
</dbReference>
<comment type="similarity">
    <text evidence="1 11">Belongs to the class-II aminoacyl-tRNA synthetase family.</text>
</comment>
<dbReference type="PROSITE" id="PS50860">
    <property type="entry name" value="AA_TRNA_LIGASE_II_ALA"/>
    <property type="match status" value="1"/>
</dbReference>
<keyword evidence="10 11" id="KW-0030">Aminoacyl-tRNA synthetase</keyword>
<evidence type="ECO:0000256" key="4">
    <source>
        <dbReference type="ARBA" id="ARBA00022723"/>
    </source>
</evidence>
<evidence type="ECO:0000259" key="13">
    <source>
        <dbReference type="PROSITE" id="PS50860"/>
    </source>
</evidence>
<comment type="domain">
    <text evidence="11">Consists of three domains; the N-terminal catalytic domain, the editing domain and the C-terminal C-Ala domain. The editing domain removes incorrectly charged amino acids, while the C-Ala domain, along with tRNA(Ala), serves as a bridge to cooperatively bring together the editing and aminoacylation centers thus stimulating deacylation of misacylated tRNAs.</text>
</comment>
<sequence>MTLMNQFLNFFENKNHKKIKSFSLIPERDDSILFINSGMAPMKSFFLGQQVPPAKSVVNCQKCLRAGGKHNDLDEVGFTKRHHTFFQMLGNFSFGDYFKEKAIHMSWDFIKSINLDISKIYVTVHPSDLESRKIWSKFVDKSRIIDEKTNEWSAGEEGPCGICTEIFYDHGNHIKGDFHSGDRFIEIWNMVFMTHTVENGIKLKLPNPCVDAGMGLERLEATVSGTNDNYEAPFFKNMLKIITELDFDNKHKSLSETDKRVIADHSRAITFIVSDGIETSSEGRGYVLRRIMRRAMRRIVDKGLENKGIIEACVDYTVQNMSEFYPEILHNKQKVIQSIKAEQEQFGRIYETGMCRLNKYVELEKVSAQNVFELYDTYGFPYDLSFDILREKGIEVEKNEFDRILANRKKDSKKKYDLGICDKNSEFIGYELKETSSKIIDLKCLDITKCKEANDVIKVDKELCGKVFVLLDKTTFYTESGGQASDSGVISTDTGVFVVEEMFKDKNSIWHVGYLKEGELEIGQDAKSSIDIEKRKGLEKHHTSTHILLHVLRKKFGDTVLQKGSSVKHDSLRLDFSKPENITKDELEEITLEINKLIQKNHEVKIESKTFEEAMKENVLITEKGYPSKVRVVRIGQFSAELCCGTHVERVGEIGSFYIRSCKSVSAGVKRIEALTGIAAIKNGLENIKNLENYKNADNYKSKNGSSGDNISKKINSNKADLRNKSGFDGDCAGFDSKNLEELDKNLNVIKSKRGDLGYIECVNLPKSKMKELSDKLIKRCDLLIIINKESADFNDRKVDSNNVNNNTIQDKRKNDKNNSIVIRVNKISKHDFLSAKEYLKEINATGGGREDLVQGSINNPDILGLVNIIKEI</sequence>
<feature type="binding site" evidence="11">
    <location>
        <position position="542"/>
    </location>
    <ligand>
        <name>Zn(2+)</name>
        <dbReference type="ChEBI" id="CHEBI:29105"/>
    </ligand>
</feature>
<evidence type="ECO:0000256" key="5">
    <source>
        <dbReference type="ARBA" id="ARBA00022741"/>
    </source>
</evidence>
<evidence type="ECO:0000256" key="6">
    <source>
        <dbReference type="ARBA" id="ARBA00022833"/>
    </source>
</evidence>
<evidence type="ECO:0000256" key="9">
    <source>
        <dbReference type="ARBA" id="ARBA00022917"/>
    </source>
</evidence>
<keyword evidence="11" id="KW-0963">Cytoplasm</keyword>
<gene>
    <name evidence="11 14" type="primary">alaS</name>
    <name evidence="14" type="ORF">FZC36_01910</name>
</gene>
<organism evidence="14 15">
    <name type="scientific">Candidatus Nesciobacter abundans</name>
    <dbReference type="NCBI Taxonomy" id="2601668"/>
    <lineage>
        <taxon>Bacteria</taxon>
        <taxon>Pseudomonadati</taxon>
        <taxon>Pseudomonadota</taxon>
        <taxon>Alphaproteobacteria</taxon>
        <taxon>Holosporales</taxon>
        <taxon>Holosporaceae</taxon>
        <taxon>Candidatus Nesciobacter</taxon>
    </lineage>
</organism>
<feature type="domain" description="Alanyl-transfer RNA synthetases family profile" evidence="13">
    <location>
        <begin position="1"/>
        <end position="686"/>
    </location>
</feature>
<dbReference type="InterPro" id="IPR045864">
    <property type="entry name" value="aa-tRNA-synth_II/BPL/LPL"/>
</dbReference>
<dbReference type="InterPro" id="IPR012947">
    <property type="entry name" value="tRNA_SAD"/>
</dbReference>